<protein>
    <submittedName>
        <fullName evidence="1">Uncharacterized protein</fullName>
    </submittedName>
</protein>
<accession>A0ABT9YPG3</accession>
<dbReference type="RefSeq" id="WP_307121003.1">
    <property type="nucleotide sequence ID" value="NZ_JAUSTM010000002.1"/>
</dbReference>
<evidence type="ECO:0000313" key="2">
    <source>
        <dbReference type="Proteomes" id="UP001223079"/>
    </source>
</evidence>
<dbReference type="InterPro" id="IPR043733">
    <property type="entry name" value="DUF5677"/>
</dbReference>
<comment type="caution">
    <text evidence="1">The sequence shown here is derived from an EMBL/GenBank/DDBJ whole genome shotgun (WGS) entry which is preliminary data.</text>
</comment>
<dbReference type="Pfam" id="PF18928">
    <property type="entry name" value="DUF5677"/>
    <property type="match status" value="1"/>
</dbReference>
<proteinExistence type="predicted"/>
<name>A0ABT9YPG3_9STRE</name>
<gene>
    <name evidence="1" type="ORF">J2S23_000309</name>
</gene>
<dbReference type="EMBL" id="JAUSTM010000002">
    <property type="protein sequence ID" value="MDQ0221777.1"/>
    <property type="molecule type" value="Genomic_DNA"/>
</dbReference>
<evidence type="ECO:0000313" key="1">
    <source>
        <dbReference type="EMBL" id="MDQ0221777.1"/>
    </source>
</evidence>
<reference evidence="1 2" key="1">
    <citation type="submission" date="2023-07" db="EMBL/GenBank/DDBJ databases">
        <title>Genomic Encyclopedia of Type Strains, Phase IV (KMG-IV): sequencing the most valuable type-strain genomes for metagenomic binning, comparative biology and taxonomic classification.</title>
        <authorList>
            <person name="Goeker M."/>
        </authorList>
    </citation>
    <scope>NUCLEOTIDE SEQUENCE [LARGE SCALE GENOMIC DNA]</scope>
    <source>
        <strain evidence="1 2">DSM 105143</strain>
    </source>
</reference>
<dbReference type="Proteomes" id="UP001223079">
    <property type="component" value="Unassembled WGS sequence"/>
</dbReference>
<keyword evidence="2" id="KW-1185">Reference proteome</keyword>
<sequence>MTDKFENFFTDTLNELLEEHTKTLKNQDEIDDFLEKYEKADFSGLYETMINDTSNQMVSNAKTVMHENSLFFRNEEAETLASINQKWCNAFVTSESMYMMVLEAVEEYSEFVNKMELQDREESIHTYTALKYVHGRGLQQFLEIITLMKNGFADGAYARWRSLYELNIIASFISKYGEEVAESYISSRNSEDRYEWARACGEFDSKKKFIRFDDIKNKADFPSNLWQHQYQLANEIVHPSSQGTFNRMGTMKNEEMISVGRTDFGLTTPGEHSAITLAQLTGLFLTVYPSGDALLAANMINKWVDIVREYYFKTHDYIFPEEPKLWNEEDN</sequence>
<organism evidence="1 2">
    <name type="scientific">Streptococcus moroccensis</name>
    <dbReference type="NCBI Taxonomy" id="1451356"/>
    <lineage>
        <taxon>Bacteria</taxon>
        <taxon>Bacillati</taxon>
        <taxon>Bacillota</taxon>
        <taxon>Bacilli</taxon>
        <taxon>Lactobacillales</taxon>
        <taxon>Streptococcaceae</taxon>
        <taxon>Streptococcus</taxon>
    </lineage>
</organism>